<evidence type="ECO:0000313" key="3">
    <source>
        <dbReference type="EMBL" id="KGI80208.1"/>
    </source>
</evidence>
<keyword evidence="1" id="KW-0472">Membrane</keyword>
<keyword evidence="4" id="KW-1185">Reference proteome</keyword>
<dbReference type="EMBL" id="CP022752">
    <property type="protein sequence ID" value="ASU77304.1"/>
    <property type="molecule type" value="Genomic_DNA"/>
</dbReference>
<sequence>MRFVDTSGSTWEAKRQWLPWRRRLRLRDSLGRTGFVEGISEPPDLVVALAFAVLIMLPILLELVVRLVVLPFVLPLRLVGAMSTPVRIRCLDKNLATEGRVFRFFQKISVPDAWNIRISGFRRAGRFRRAAVELVTGHGRGADVEGLATGHRDRAVAVPAREGR</sequence>
<evidence type="ECO:0000313" key="2">
    <source>
        <dbReference type="EMBL" id="ASU77304.1"/>
    </source>
</evidence>
<accession>A0A099D1Y0</accession>
<reference evidence="3 4" key="1">
    <citation type="journal article" date="2014" name="PLoS ONE">
        <title>Identification and Characterization of a New Erythromycin Biosynthetic Gene Cluster in Actinopolyspora erythraea YIM90600, a Novel Erythronolide-Producing Halophilic Actinomycete Isolated from Salt Field.</title>
        <authorList>
            <person name="Chen D."/>
            <person name="Feng J."/>
            <person name="Huang L."/>
            <person name="Zhang Q."/>
            <person name="Wu J."/>
            <person name="Zhu X."/>
            <person name="Duan Y."/>
            <person name="Xu Z."/>
        </authorList>
    </citation>
    <scope>NUCLEOTIDE SEQUENCE [LARGE SCALE GENOMIC DNA]</scope>
    <source>
        <strain evidence="3 4">YIM90600</strain>
    </source>
</reference>
<dbReference type="RefSeq" id="WP_043576188.1">
    <property type="nucleotide sequence ID" value="NZ_CP022752.1"/>
</dbReference>
<reference evidence="2 5" key="2">
    <citation type="submission" date="2017-08" db="EMBL/GenBank/DDBJ databases">
        <title>The complete genome sequence of moderately halophilic actinomycete Actinopolyspora erythraea YIM 90600, the producer of novel erythromycin, novel actinopolysporins A-C and tubercidin.</title>
        <authorList>
            <person name="Yin M."/>
            <person name="Tang S."/>
        </authorList>
    </citation>
    <scope>NUCLEOTIDE SEQUENCE [LARGE SCALE GENOMIC DNA]</scope>
    <source>
        <strain evidence="2 5">YIM 90600</strain>
    </source>
</reference>
<evidence type="ECO:0000313" key="5">
    <source>
        <dbReference type="Proteomes" id="UP000215043"/>
    </source>
</evidence>
<feature type="transmembrane region" description="Helical" evidence="1">
    <location>
        <begin position="45"/>
        <end position="74"/>
    </location>
</feature>
<gene>
    <name evidence="2" type="ORF">CDG81_02105</name>
    <name evidence="3" type="ORF">IL38_18875</name>
</gene>
<dbReference type="HOGENOM" id="CLU_1615475_0_0_11"/>
<dbReference type="Proteomes" id="UP000215043">
    <property type="component" value="Chromosome"/>
</dbReference>
<proteinExistence type="predicted"/>
<name>A0A099D1Y0_9ACTN</name>
<evidence type="ECO:0000313" key="4">
    <source>
        <dbReference type="Proteomes" id="UP000029737"/>
    </source>
</evidence>
<protein>
    <recommendedName>
        <fullName evidence="6">DUF304 domain-containing protein</fullName>
    </recommendedName>
</protein>
<dbReference type="KEGG" id="aey:CDG81_02105"/>
<evidence type="ECO:0000256" key="1">
    <source>
        <dbReference type="SAM" id="Phobius"/>
    </source>
</evidence>
<evidence type="ECO:0008006" key="6">
    <source>
        <dbReference type="Google" id="ProtNLM"/>
    </source>
</evidence>
<keyword evidence="1" id="KW-0812">Transmembrane</keyword>
<keyword evidence="1" id="KW-1133">Transmembrane helix</keyword>
<dbReference type="Proteomes" id="UP000029737">
    <property type="component" value="Unassembled WGS sequence"/>
</dbReference>
<dbReference type="AlphaFoldDB" id="A0A099D1Y0"/>
<dbReference type="EMBL" id="JPMV01000035">
    <property type="protein sequence ID" value="KGI80208.1"/>
    <property type="molecule type" value="Genomic_DNA"/>
</dbReference>
<dbReference type="OrthoDB" id="5197467at2"/>
<organism evidence="2 5">
    <name type="scientific">Actinopolyspora erythraea</name>
    <dbReference type="NCBI Taxonomy" id="414996"/>
    <lineage>
        <taxon>Bacteria</taxon>
        <taxon>Bacillati</taxon>
        <taxon>Actinomycetota</taxon>
        <taxon>Actinomycetes</taxon>
        <taxon>Actinopolysporales</taxon>
        <taxon>Actinopolysporaceae</taxon>
        <taxon>Actinopolyspora</taxon>
    </lineage>
</organism>